<keyword evidence="2" id="KW-0472">Membrane</keyword>
<dbReference type="Pfam" id="PF04977">
    <property type="entry name" value="DivIC"/>
    <property type="match status" value="1"/>
</dbReference>
<dbReference type="STRING" id="1963862.B4O97_12510"/>
<evidence type="ECO:0000313" key="3">
    <source>
        <dbReference type="EMBL" id="ORC34457.1"/>
    </source>
</evidence>
<feature type="coiled-coil region" evidence="1">
    <location>
        <begin position="33"/>
        <end position="67"/>
    </location>
</feature>
<dbReference type="EMBL" id="MWQY01000013">
    <property type="protein sequence ID" value="ORC34457.1"/>
    <property type="molecule type" value="Genomic_DNA"/>
</dbReference>
<dbReference type="InterPro" id="IPR007060">
    <property type="entry name" value="FtsL/DivIC"/>
</dbReference>
<keyword evidence="4" id="KW-1185">Reference proteome</keyword>
<proteinExistence type="predicted"/>
<evidence type="ECO:0008006" key="5">
    <source>
        <dbReference type="Google" id="ProtNLM"/>
    </source>
</evidence>
<dbReference type="RefSeq" id="WP_083051282.1">
    <property type="nucleotide sequence ID" value="NZ_MWQY01000013.1"/>
</dbReference>
<comment type="caution">
    <text evidence="3">The sequence shown here is derived from an EMBL/GenBank/DDBJ whole genome shotgun (WGS) entry which is preliminary data.</text>
</comment>
<dbReference type="Proteomes" id="UP000192343">
    <property type="component" value="Unassembled WGS sequence"/>
</dbReference>
<evidence type="ECO:0000256" key="2">
    <source>
        <dbReference type="SAM" id="Phobius"/>
    </source>
</evidence>
<feature type="transmembrane region" description="Helical" evidence="2">
    <location>
        <begin position="118"/>
        <end position="138"/>
    </location>
</feature>
<reference evidence="3 4" key="1">
    <citation type="submission" date="2017-03" db="EMBL/GenBank/DDBJ databases">
        <title>Draft Genome sequence of Marispirochaeta sp. strain JC444.</title>
        <authorList>
            <person name="Shivani Y."/>
            <person name="Subhash Y."/>
            <person name="Sasikala C."/>
            <person name="Ramana C."/>
        </authorList>
    </citation>
    <scope>NUCLEOTIDE SEQUENCE [LARGE SCALE GENOMIC DNA]</scope>
    <source>
        <strain evidence="3 4">JC444</strain>
    </source>
</reference>
<evidence type="ECO:0000256" key="1">
    <source>
        <dbReference type="SAM" id="Coils"/>
    </source>
</evidence>
<keyword evidence="2" id="KW-1133">Transmembrane helix</keyword>
<dbReference type="OrthoDB" id="360055at2"/>
<gene>
    <name evidence="3" type="ORF">B4O97_12510</name>
</gene>
<accession>A0A1Y1RWA8</accession>
<protein>
    <recommendedName>
        <fullName evidence="5">Septum formation initiator</fullName>
    </recommendedName>
</protein>
<name>A0A1Y1RWA8_9SPIO</name>
<keyword evidence="2" id="KW-0812">Transmembrane</keyword>
<dbReference type="AlphaFoldDB" id="A0A1Y1RWA8"/>
<organism evidence="3 4">
    <name type="scientific">Marispirochaeta aestuarii</name>
    <dbReference type="NCBI Taxonomy" id="1963862"/>
    <lineage>
        <taxon>Bacteria</taxon>
        <taxon>Pseudomonadati</taxon>
        <taxon>Spirochaetota</taxon>
        <taxon>Spirochaetia</taxon>
        <taxon>Spirochaetales</taxon>
        <taxon>Spirochaetaceae</taxon>
        <taxon>Marispirochaeta</taxon>
    </lineage>
</organism>
<feature type="transmembrane region" description="Helical" evidence="2">
    <location>
        <begin position="7"/>
        <end position="25"/>
    </location>
</feature>
<keyword evidence="1" id="KW-0175">Coiled coil</keyword>
<evidence type="ECO:0000313" key="4">
    <source>
        <dbReference type="Proteomes" id="UP000192343"/>
    </source>
</evidence>
<sequence>MKIGTRLLFSLYIGFMAASLVYYLYSPTGLFAYRQLQGEIVRLENNLQDLKDLHRELSGEFDSLRRSSETVILRARDLGYARSGETFLMLEDFKPRPGNYYSVGRIITPGAAEANRNAASLLTGIVSMAAAFLLIAIFTNPRGRADGSAHS</sequence>